<dbReference type="EMBL" id="DS235874">
    <property type="protein sequence ID" value="EEB19683.1"/>
    <property type="molecule type" value="Genomic_DNA"/>
</dbReference>
<comment type="subcellular location">
    <subcellularLocation>
        <location evidence="1">Nucleus</location>
    </subcellularLocation>
</comment>
<dbReference type="RefSeq" id="XP_002432421.1">
    <property type="nucleotide sequence ID" value="XM_002432376.1"/>
</dbReference>
<dbReference type="FunCoup" id="E0W227">
    <property type="interactions" value="15"/>
</dbReference>
<dbReference type="InterPro" id="IPR044998">
    <property type="entry name" value="Timeless"/>
</dbReference>
<evidence type="ECO:0000256" key="1">
    <source>
        <dbReference type="ARBA" id="ARBA00004123"/>
    </source>
</evidence>
<accession>E0W227</accession>
<reference evidence="7" key="1">
    <citation type="submission" date="2007-04" db="EMBL/GenBank/DDBJ databases">
        <title>Annotation of Pediculus humanus corporis strain USDA.</title>
        <authorList>
            <person name="Kirkness E."/>
            <person name="Hannick L."/>
            <person name="Hass B."/>
            <person name="Bruggner R."/>
            <person name="Lawson D."/>
            <person name="Bidwell S."/>
            <person name="Joardar V."/>
            <person name="Caler E."/>
            <person name="Walenz B."/>
            <person name="Inman J."/>
            <person name="Schobel S."/>
            <person name="Galinsky K."/>
            <person name="Amedeo P."/>
            <person name="Strausberg R."/>
        </authorList>
    </citation>
    <scope>NUCLEOTIDE SEQUENCE</scope>
    <source>
        <strain evidence="7">USDA</strain>
    </source>
</reference>
<dbReference type="eggNOG" id="KOG1974">
    <property type="taxonomic scope" value="Eukaryota"/>
</dbReference>
<dbReference type="GO" id="GO:0048511">
    <property type="term" value="P:rhythmic process"/>
    <property type="evidence" value="ECO:0007669"/>
    <property type="project" value="UniProtKB-KW"/>
</dbReference>
<reference evidence="7" key="2">
    <citation type="submission" date="2007-04" db="EMBL/GenBank/DDBJ databases">
        <title>The genome of the human body louse.</title>
        <authorList>
            <consortium name="The Human Body Louse Genome Consortium"/>
            <person name="Kirkness E."/>
            <person name="Walenz B."/>
            <person name="Hass B."/>
            <person name="Bruggner R."/>
            <person name="Strausberg R."/>
        </authorList>
    </citation>
    <scope>NUCLEOTIDE SEQUENCE</scope>
    <source>
        <strain evidence="7">USDA</strain>
    </source>
</reference>
<comment type="similarity">
    <text evidence="2">Belongs to the timeless family.</text>
</comment>
<evidence type="ECO:0000256" key="4">
    <source>
        <dbReference type="SAM" id="MobiDB-lite"/>
    </source>
</evidence>
<dbReference type="VEuPathDB" id="VectorBase:PHUM583070"/>
<evidence type="ECO:0000313" key="9">
    <source>
        <dbReference type="Proteomes" id="UP000009046"/>
    </source>
</evidence>
<dbReference type="KEGG" id="phu:Phum_PHUM583070"/>
<dbReference type="GO" id="GO:0006281">
    <property type="term" value="P:DNA repair"/>
    <property type="evidence" value="ECO:0007669"/>
    <property type="project" value="TreeGrafter"/>
</dbReference>
<feature type="compositionally biased region" description="Low complexity" evidence="4">
    <location>
        <begin position="239"/>
        <end position="265"/>
    </location>
</feature>
<dbReference type="GO" id="GO:0009649">
    <property type="term" value="P:entrainment of circadian clock"/>
    <property type="evidence" value="ECO:0007669"/>
    <property type="project" value="TreeGrafter"/>
</dbReference>
<dbReference type="HOGENOM" id="CLU_007646_0_0_1"/>
<dbReference type="InParanoid" id="E0W227"/>
<dbReference type="Pfam" id="PF05029">
    <property type="entry name" value="TIMELESS_C"/>
    <property type="match status" value="1"/>
</dbReference>
<dbReference type="Proteomes" id="UP000009046">
    <property type="component" value="Unassembled WGS sequence"/>
</dbReference>
<evidence type="ECO:0000256" key="3">
    <source>
        <dbReference type="ARBA" id="ARBA00023242"/>
    </source>
</evidence>
<protein>
    <submittedName>
        <fullName evidence="7 8">Timeless protein, putative</fullName>
    </submittedName>
</protein>
<dbReference type="AlphaFoldDB" id="E0W227"/>
<keyword evidence="9" id="KW-1185">Reference proteome</keyword>
<dbReference type="EMBL" id="AAZO01007112">
    <property type="status" value="NOT_ANNOTATED_CDS"/>
    <property type="molecule type" value="Genomic_DNA"/>
</dbReference>
<feature type="domain" description="Timeless C-terminal" evidence="6">
    <location>
        <begin position="833"/>
        <end position="940"/>
    </location>
</feature>
<dbReference type="PANTHER" id="PTHR22940:SF5">
    <property type="entry name" value="PROTEIN TIMELESS"/>
    <property type="match status" value="1"/>
</dbReference>
<evidence type="ECO:0000313" key="8">
    <source>
        <dbReference type="EnsemblMetazoa" id="PHUM583070-PA"/>
    </source>
</evidence>
<dbReference type="GO" id="GO:0000076">
    <property type="term" value="P:DNA replication checkpoint signaling"/>
    <property type="evidence" value="ECO:0007669"/>
    <property type="project" value="TreeGrafter"/>
</dbReference>
<dbReference type="OMA" id="SKCNQRS"/>
<proteinExistence type="inferred from homology"/>
<dbReference type="STRING" id="121224.E0W227"/>
<gene>
    <name evidence="8" type="primary">8232513</name>
    <name evidence="7" type="ORF">Phum_PHUM583070</name>
</gene>
<feature type="compositionally biased region" description="Basic residues" evidence="4">
    <location>
        <begin position="423"/>
        <end position="433"/>
    </location>
</feature>
<keyword evidence="3" id="KW-0539">Nucleus</keyword>
<sequence>MNFLFLKIFNHGSFSCCIKALILNEISRKLMFEDKIIRNIRRSIAFTETLKKDFIPILVNTKDPDVIDALIRILVNLSVPVDCLLPIEIMTKTDAGRITISEINSFLINSKECFVDPRTTRVIIDYMKKIIEEEKRKLTEKECESINNCLLLLRNVLHIPETKSNHCTMQNQIVWNLFVQNIDKVLIHLMTCKQKSYWGVTMVQLIAVMYKDQHVGTLQKLLNTWFEASLSESSEDNESNTSPPEQGSDSSPTMTSSDPTSDSSDTGGGGHKLTGNHEGSSGVPHVVQRSSSGVTECNRAGNKMIVFEEGGNSNSNCANGTERKTNIQGCNRKNKNSNRRSIDVDSGAASLCSSEISVSSKNSSIPCQSNSTIIRGKQSPDNFQHKRECFSPEMSDCGYGTQVENPELVSTSSNEEESPQTKRPIHQKPHIQKTRYCTKQPTLQEKKEQRRKKLVKRSKTAIVNIKAMAHHVPSNEDITHILKEFTVDFLLKAYGPLVQVLHSQLLLPSNIVRIDTSHFFWLVTYFLKFAAQLELDLEHVKEVLSYDIISYLTYEGVNICESLEIESRQERTDLKPFLRRQHLVVTAIREFIQATETYGKFSHLSTEDKKFLTNLQIQISSTDDLKCLFVLLLRQYDQNIHNKQYLQDLIVTNHILLFFLENSSKLVQKKNLGFSLITHIKQFATVDVMRQYGILLEDFESNGEYINDCVFTMMHHIGGDMNQVTSLFQPRILKTFTQIWEGDFQICDDWSDLIEYVIHRFINLTWTKDECENLSWYFAQSSSDNDSISTVLKLYEQSGDNPAKIPDSNRLEFLNSEKMTVDNNTADDINYLREILIKNNRGPQLTWLQGLLIEVCYVKLVKDLNCDVNYDPITKPLEPIPHYYSHLNQSIPIVSWNAEQADVLLLQPFQLLLHKLGFHLPADTGKVFARIPSFWTVDVLFSVAQKLGPIVTSKLKFETKYLTEKLSDFKKQDKEQGNAVKNDTQSYSFSKGKHHSCLIKYNPLPNSTHHWLDLVRHGNTLPITIIESRSKECDVMDSDVASVCSICETNRELSSSSVASDLTRMCISDEEPMTML</sequence>
<dbReference type="CTD" id="8232513"/>
<dbReference type="GO" id="GO:0043111">
    <property type="term" value="P:replication fork arrest"/>
    <property type="evidence" value="ECO:0007669"/>
    <property type="project" value="TreeGrafter"/>
</dbReference>
<feature type="region of interest" description="Disordered" evidence="4">
    <location>
        <begin position="232"/>
        <end position="295"/>
    </location>
</feature>
<dbReference type="EMBL" id="AAZO01007111">
    <property type="status" value="NOT_ANNOTATED_CDS"/>
    <property type="molecule type" value="Genomic_DNA"/>
</dbReference>
<evidence type="ECO:0000259" key="6">
    <source>
        <dbReference type="Pfam" id="PF05029"/>
    </source>
</evidence>
<reference evidence="8" key="3">
    <citation type="submission" date="2021-02" db="UniProtKB">
        <authorList>
            <consortium name="EnsemblMetazoa"/>
        </authorList>
    </citation>
    <scope>IDENTIFICATION</scope>
    <source>
        <strain evidence="8">USDA</strain>
    </source>
</reference>
<dbReference type="GO" id="GO:0003677">
    <property type="term" value="F:DNA binding"/>
    <property type="evidence" value="ECO:0007669"/>
    <property type="project" value="TreeGrafter"/>
</dbReference>
<evidence type="ECO:0000256" key="2">
    <source>
        <dbReference type="ARBA" id="ARBA00008174"/>
    </source>
</evidence>
<dbReference type="OrthoDB" id="6429365at2759"/>
<feature type="region of interest" description="Disordered" evidence="4">
    <location>
        <begin position="407"/>
        <end position="434"/>
    </location>
</feature>
<dbReference type="InterPro" id="IPR007725">
    <property type="entry name" value="TIMELESS_C"/>
</dbReference>
<evidence type="ECO:0000313" key="7">
    <source>
        <dbReference type="EMBL" id="EEB19683.1"/>
    </source>
</evidence>
<dbReference type="InterPro" id="IPR006906">
    <property type="entry name" value="Timeless_N"/>
</dbReference>
<dbReference type="PANTHER" id="PTHR22940">
    <property type="entry name" value="TIMEOUT/TIMELESS-2"/>
    <property type="match status" value="1"/>
</dbReference>
<name>E0W227_PEDHC</name>
<dbReference type="Pfam" id="PF04821">
    <property type="entry name" value="TIMELESS"/>
    <property type="match status" value="1"/>
</dbReference>
<dbReference type="EnsemblMetazoa" id="PHUM583070-RA">
    <property type="protein sequence ID" value="PHUM583070-PA"/>
    <property type="gene ID" value="PHUM583070"/>
</dbReference>
<dbReference type="GeneID" id="8232513"/>
<evidence type="ECO:0000259" key="5">
    <source>
        <dbReference type="Pfam" id="PF04821"/>
    </source>
</evidence>
<organism>
    <name type="scientific">Pediculus humanus subsp. corporis</name>
    <name type="common">Body louse</name>
    <dbReference type="NCBI Taxonomy" id="121224"/>
    <lineage>
        <taxon>Eukaryota</taxon>
        <taxon>Metazoa</taxon>
        <taxon>Ecdysozoa</taxon>
        <taxon>Arthropoda</taxon>
        <taxon>Hexapoda</taxon>
        <taxon>Insecta</taxon>
        <taxon>Pterygota</taxon>
        <taxon>Neoptera</taxon>
        <taxon>Paraneoptera</taxon>
        <taxon>Psocodea</taxon>
        <taxon>Troctomorpha</taxon>
        <taxon>Phthiraptera</taxon>
        <taxon>Anoplura</taxon>
        <taxon>Pediculidae</taxon>
        <taxon>Pediculus</taxon>
    </lineage>
</organism>
<dbReference type="GO" id="GO:0031298">
    <property type="term" value="C:replication fork protection complex"/>
    <property type="evidence" value="ECO:0007669"/>
    <property type="project" value="TreeGrafter"/>
</dbReference>
<feature type="domain" description="Timeless N-terminal" evidence="5">
    <location>
        <begin position="23"/>
        <end position="257"/>
    </location>
</feature>